<feature type="region of interest" description="Disordered" evidence="1">
    <location>
        <begin position="77"/>
        <end position="109"/>
    </location>
</feature>
<proteinExistence type="predicted"/>
<dbReference type="Proteomes" id="UP000789706">
    <property type="component" value="Unassembled WGS sequence"/>
</dbReference>
<sequence length="150" mass="16785">MSDSSTSVYTRRSARIQLASQSNMQTQLKSQRNNSIKKVDKTTASFTSKDSLNTKSNTKDNSDIKEMEVTVMIEQPEVIMNSGNGKGKEKQSDIDESTTDIEKNNGNVWTEVTNKKKKAKYTNNTALNSNIIEDKESVASYETDNSFHSD</sequence>
<accession>A0A9N9DJX3</accession>
<evidence type="ECO:0000313" key="3">
    <source>
        <dbReference type="Proteomes" id="UP000789706"/>
    </source>
</evidence>
<feature type="region of interest" description="Disordered" evidence="1">
    <location>
        <begin position="1"/>
        <end position="64"/>
    </location>
</feature>
<reference evidence="2" key="1">
    <citation type="submission" date="2021-06" db="EMBL/GenBank/DDBJ databases">
        <authorList>
            <person name="Kallberg Y."/>
            <person name="Tangrot J."/>
            <person name="Rosling A."/>
        </authorList>
    </citation>
    <scope>NUCLEOTIDE SEQUENCE</scope>
    <source>
        <strain evidence="2">AZ414A</strain>
    </source>
</reference>
<dbReference type="AlphaFoldDB" id="A0A9N9DJX3"/>
<feature type="compositionally biased region" description="Polar residues" evidence="1">
    <location>
        <begin position="18"/>
        <end position="56"/>
    </location>
</feature>
<comment type="caution">
    <text evidence="2">The sequence shown here is derived from an EMBL/GenBank/DDBJ whole genome shotgun (WGS) entry which is preliminary data.</text>
</comment>
<protein>
    <submittedName>
        <fullName evidence="2">3894_t:CDS:1</fullName>
    </submittedName>
</protein>
<feature type="compositionally biased region" description="Polar residues" evidence="1">
    <location>
        <begin position="1"/>
        <end position="10"/>
    </location>
</feature>
<name>A0A9N9DJX3_9GLOM</name>
<keyword evidence="3" id="KW-1185">Reference proteome</keyword>
<evidence type="ECO:0000256" key="1">
    <source>
        <dbReference type="SAM" id="MobiDB-lite"/>
    </source>
</evidence>
<dbReference type="EMBL" id="CAJVPK010005209">
    <property type="protein sequence ID" value="CAG8642752.1"/>
    <property type="molecule type" value="Genomic_DNA"/>
</dbReference>
<evidence type="ECO:0000313" key="2">
    <source>
        <dbReference type="EMBL" id="CAG8642752.1"/>
    </source>
</evidence>
<feature type="region of interest" description="Disordered" evidence="1">
    <location>
        <begin position="130"/>
        <end position="150"/>
    </location>
</feature>
<gene>
    <name evidence="2" type="ORF">DEBURN_LOCUS11219</name>
</gene>
<organism evidence="2 3">
    <name type="scientific">Diversispora eburnea</name>
    <dbReference type="NCBI Taxonomy" id="1213867"/>
    <lineage>
        <taxon>Eukaryota</taxon>
        <taxon>Fungi</taxon>
        <taxon>Fungi incertae sedis</taxon>
        <taxon>Mucoromycota</taxon>
        <taxon>Glomeromycotina</taxon>
        <taxon>Glomeromycetes</taxon>
        <taxon>Diversisporales</taxon>
        <taxon>Diversisporaceae</taxon>
        <taxon>Diversispora</taxon>
    </lineage>
</organism>